<dbReference type="SMART" id="SM01094">
    <property type="entry name" value="CpcD"/>
    <property type="match status" value="1"/>
</dbReference>
<feature type="region of interest" description="Disordered" evidence="8">
    <location>
        <begin position="1"/>
        <end position="27"/>
    </location>
</feature>
<keyword evidence="5" id="KW-0793">Thylakoid</keyword>
<evidence type="ECO:0000256" key="1">
    <source>
        <dbReference type="ARBA" id="ARBA00004445"/>
    </source>
</evidence>
<name>A0A0G2IWC7_9SYNE</name>
<comment type="caution">
    <text evidence="11">The sequence shown here is derived from an EMBL/GenBank/DDBJ whole genome shotgun (WGS) entry which is preliminary data.</text>
</comment>
<comment type="subcellular location">
    <subcellularLocation>
        <location evidence="1">Cellular thylakoid membrane</location>
        <topology evidence="1">Peripheral membrane protein</topology>
        <orientation evidence="1">Cytoplasmic side</orientation>
    </subcellularLocation>
</comment>
<dbReference type="InterPro" id="IPR008213">
    <property type="entry name" value="CpcD-like_dom"/>
</dbReference>
<sequence length="294" mass="33384">MTFGPASLLGVERFESTSPQQQYQASSNEERENLLSAAYRQVLGNSYVMESERQIVAESQFKLGRISMREFVRTLAKSYLYRSRFFDSCNRYRYIELTFKHLLGRSPDSFAEMREHANRLDSKGYDADINSFIDSEEYQKRFGEDTVPYLNGWKSEPGKSMQEFTWMFQLTRGACSSDLKGDLAGIDSKLGRAAYLNRPLPIVTPSGVNGNGQGFSFRPTNRLNEPQSRLGAGAGDEGKVFRVEVTGYSAPGVAKISRYRKSNQVFYVPFAKLSEQFRRIHQEWGKIASITPVS</sequence>
<evidence type="ECO:0000256" key="5">
    <source>
        <dbReference type="ARBA" id="ARBA00023078"/>
    </source>
</evidence>
<feature type="domain" description="CpcD-like" evidence="9">
    <location>
        <begin position="238"/>
        <end position="293"/>
    </location>
</feature>
<dbReference type="InterPro" id="IPR038255">
    <property type="entry name" value="PBS_linker_sf"/>
</dbReference>
<comment type="similarity">
    <text evidence="7">Belongs to the phycobilisome linker protein family.</text>
</comment>
<dbReference type="GO" id="GO:0015979">
    <property type="term" value="P:photosynthesis"/>
    <property type="evidence" value="ECO:0007669"/>
    <property type="project" value="UniProtKB-KW"/>
</dbReference>
<gene>
    <name evidence="11" type="ORF">TE42_05150</name>
</gene>
<keyword evidence="4 7" id="KW-0605">Phycobilisome</keyword>
<evidence type="ECO:0000259" key="10">
    <source>
        <dbReference type="PROSITE" id="PS51445"/>
    </source>
</evidence>
<keyword evidence="3" id="KW-0042">Antenna complex</keyword>
<dbReference type="Pfam" id="PF00427">
    <property type="entry name" value="PBS_linker_poly"/>
    <property type="match status" value="1"/>
</dbReference>
<keyword evidence="6" id="KW-0472">Membrane</keyword>
<protein>
    <submittedName>
        <fullName evidence="11">Photosystem I reaction center subunit XII</fullName>
    </submittedName>
</protein>
<dbReference type="GO" id="GO:0031676">
    <property type="term" value="C:plasma membrane-derived thylakoid membrane"/>
    <property type="evidence" value="ECO:0007669"/>
    <property type="project" value="UniProtKB-SubCell"/>
</dbReference>
<dbReference type="InterPro" id="IPR001297">
    <property type="entry name" value="PBS_linker_dom"/>
</dbReference>
<dbReference type="PROSITE" id="PS51445">
    <property type="entry name" value="PBS_LINKER"/>
    <property type="match status" value="1"/>
</dbReference>
<evidence type="ECO:0000256" key="6">
    <source>
        <dbReference type="ARBA" id="ARBA00023136"/>
    </source>
</evidence>
<dbReference type="PATRIC" id="fig|1604020.3.peg.607"/>
<dbReference type="PANTHER" id="PTHR34011:SF6">
    <property type="entry name" value="PHYCOBILIPROTEIN APCE"/>
    <property type="match status" value="1"/>
</dbReference>
<dbReference type="PIRSF" id="PIRSF005898">
    <property type="entry name" value="Phycobilisome_CpeC/CpcI"/>
    <property type="match status" value="1"/>
</dbReference>
<evidence type="ECO:0000256" key="8">
    <source>
        <dbReference type="SAM" id="MobiDB-lite"/>
    </source>
</evidence>
<evidence type="ECO:0000259" key="9">
    <source>
        <dbReference type="PROSITE" id="PS51441"/>
    </source>
</evidence>
<dbReference type="Gene3D" id="1.10.3130.20">
    <property type="entry name" value="Phycobilisome linker domain"/>
    <property type="match status" value="1"/>
</dbReference>
<dbReference type="GO" id="GO:0030089">
    <property type="term" value="C:phycobilisome"/>
    <property type="evidence" value="ECO:0007669"/>
    <property type="project" value="UniProtKB-UniRule"/>
</dbReference>
<keyword evidence="2" id="KW-0602">Photosynthesis</keyword>
<dbReference type="PROSITE" id="PS51441">
    <property type="entry name" value="CPCD_LIKE"/>
    <property type="match status" value="1"/>
</dbReference>
<dbReference type="Proteomes" id="UP000035067">
    <property type="component" value="Unassembled WGS sequence"/>
</dbReference>
<dbReference type="Pfam" id="PF01383">
    <property type="entry name" value="CpcD"/>
    <property type="match status" value="1"/>
</dbReference>
<evidence type="ECO:0000256" key="3">
    <source>
        <dbReference type="ARBA" id="ARBA00022549"/>
    </source>
</evidence>
<evidence type="ECO:0000313" key="12">
    <source>
        <dbReference type="Proteomes" id="UP000035067"/>
    </source>
</evidence>
<dbReference type="EMBL" id="JXQG01000024">
    <property type="protein sequence ID" value="KKZ12297.1"/>
    <property type="molecule type" value="Genomic_DNA"/>
</dbReference>
<evidence type="ECO:0000256" key="4">
    <source>
        <dbReference type="ARBA" id="ARBA00022738"/>
    </source>
</evidence>
<evidence type="ECO:0000256" key="7">
    <source>
        <dbReference type="PROSITE-ProRule" id="PRU00775"/>
    </source>
</evidence>
<dbReference type="InterPro" id="IPR016470">
    <property type="entry name" value="Phycobilisome"/>
</dbReference>
<accession>A0A0G2IWC7</accession>
<feature type="domain" description="PBS-linker" evidence="10">
    <location>
        <begin position="1"/>
        <end position="179"/>
    </location>
</feature>
<proteinExistence type="inferred from homology"/>
<organism evidence="11 12">
    <name type="scientific">Candidatus Synechococcus spongiarum SP3</name>
    <dbReference type="NCBI Taxonomy" id="1604020"/>
    <lineage>
        <taxon>Bacteria</taxon>
        <taxon>Bacillati</taxon>
        <taxon>Cyanobacteriota</taxon>
        <taxon>Cyanophyceae</taxon>
        <taxon>Synechococcales</taxon>
        <taxon>Synechococcaceae</taxon>
        <taxon>Synechococcus</taxon>
    </lineage>
</organism>
<evidence type="ECO:0000256" key="2">
    <source>
        <dbReference type="ARBA" id="ARBA00022531"/>
    </source>
</evidence>
<evidence type="ECO:0000313" key="11">
    <source>
        <dbReference type="EMBL" id="KKZ12297.1"/>
    </source>
</evidence>
<feature type="compositionally biased region" description="Polar residues" evidence="8">
    <location>
        <begin position="16"/>
        <end position="27"/>
    </location>
</feature>
<dbReference type="PANTHER" id="PTHR34011">
    <property type="entry name" value="PHYCOBILISOME 32.1 KDA LINKER POLYPEPTIDE, PHYCOCYANIN-ASSOCIATED, ROD 2-RELATED"/>
    <property type="match status" value="1"/>
</dbReference>
<dbReference type="AlphaFoldDB" id="A0A0G2IWC7"/>
<reference evidence="11 12" key="1">
    <citation type="submission" date="2015-01" db="EMBL/GenBank/DDBJ databases">
        <title>Lifestyle Evolution in Cyanobacterial Symbionts of Sponges.</title>
        <authorList>
            <person name="Burgsdorf I."/>
            <person name="Slaby B.M."/>
            <person name="Handley K.M."/>
            <person name="Haber M."/>
            <person name="Blom J."/>
            <person name="Marshall C.W."/>
            <person name="Gilbert J.A."/>
            <person name="Hentschel U."/>
            <person name="Steindler L."/>
        </authorList>
    </citation>
    <scope>NUCLEOTIDE SEQUENCE [LARGE SCALE GENOMIC DNA]</scope>
    <source>
        <strain evidence="11">SP3</strain>
    </source>
</reference>